<comment type="subcellular location">
    <subcellularLocation>
        <location evidence="1">Cell outer membrane</location>
    </subcellularLocation>
</comment>
<dbReference type="Pfam" id="PF14905">
    <property type="entry name" value="OMP_b-brl_3"/>
    <property type="match status" value="1"/>
</dbReference>
<dbReference type="Proteomes" id="UP001597010">
    <property type="component" value="Unassembled WGS sequence"/>
</dbReference>
<proteinExistence type="predicted"/>
<evidence type="ECO:0000256" key="1">
    <source>
        <dbReference type="ARBA" id="ARBA00004442"/>
    </source>
</evidence>
<dbReference type="EMBL" id="JBHTHZ010000004">
    <property type="protein sequence ID" value="MFD0793561.1"/>
    <property type="molecule type" value="Genomic_DNA"/>
</dbReference>
<sequence>MTIKFGGVLTAILVSLFNFCFAQKGSSLHGKVMVNTNQPAAAATAILISLPDSSIIKSALVDAKGAYRFFNIKQGTYTVLATMLGYKQTYSGWVNVTRDADITVPDISLPARDNGLKEVSIIAKKPYVEVRPGKLIINPAASIIADGQSVLDILSQSPGVRVDNNDNISITGRQQALILIDGKATNLSGADLASLLKGAQGSNVERMEVITGGSPKYDAAAGGIINIIYKKGKNIGTNGTFTASAGYGRYAKGSTGISFNNRTVKYNVFGSYNLSANKTYKDFYTDRNITYQGVISSYNTDYTSVYKTLTHNFSIGTDYYLSANHTLGFLVSGNLSGADYQKHNNLDIYNKGRLDSAIKANSLLERDIHTLNYNLNYTGQLDKKGKTLAANLTYTTNSRHSDEYITNNFSNGSGNIYRDPLLLQNLSPTKMHNWSALLDYANPLPKDGRIEAGFKFSSTKTDNNLVFGPMVDNVYTSDPTFSNHFIFDENITAGYVNYIGKFGKLDVNAGIRGEYTRSKGNSVTQDSITNRNYFNLFPTVLFNYRYNDKNEYALTFTRGILRPLYDRLNPFLYFVDLYTYQSGNPYLRPEYTNNISLSHTYNQDITTKLYASFMKGTSFAFYQQNDASKVILNTQVNLGKTYVYGISVNAPIKFTSWWTSRYDIDASYQRYVADPQYGNLNKGTGDVIINTKQSFTISSRFGAELTGHYETPVWYGINKFKANYYLNAGISMQILNKLGKLSLTGRDIFKTNRDRAYTNYQNLDMRTLDRREYQVVTLSFSYRFGKKTVKKASQHTTGSEDEQRRMGN</sequence>
<dbReference type="RefSeq" id="WP_377113534.1">
    <property type="nucleotide sequence ID" value="NZ_JBHTHZ010000004.1"/>
</dbReference>
<comment type="caution">
    <text evidence="5">The sequence shown here is derived from an EMBL/GenBank/DDBJ whole genome shotgun (WGS) entry which is preliminary data.</text>
</comment>
<dbReference type="Gene3D" id="2.40.170.20">
    <property type="entry name" value="TonB-dependent receptor, beta-barrel domain"/>
    <property type="match status" value="1"/>
</dbReference>
<keyword evidence="6" id="KW-1185">Reference proteome</keyword>
<dbReference type="SUPFAM" id="SSF56935">
    <property type="entry name" value="Porins"/>
    <property type="match status" value="1"/>
</dbReference>
<dbReference type="InterPro" id="IPR013784">
    <property type="entry name" value="Carb-bd-like_fold"/>
</dbReference>
<evidence type="ECO:0000313" key="5">
    <source>
        <dbReference type="EMBL" id="MFD0793561.1"/>
    </source>
</evidence>
<evidence type="ECO:0000259" key="4">
    <source>
        <dbReference type="Pfam" id="PF14905"/>
    </source>
</evidence>
<gene>
    <name evidence="5" type="ORF">ACFQZX_08015</name>
</gene>
<dbReference type="Gene3D" id="2.60.40.1120">
    <property type="entry name" value="Carboxypeptidase-like, regulatory domain"/>
    <property type="match status" value="1"/>
</dbReference>
<dbReference type="InterPro" id="IPR037066">
    <property type="entry name" value="Plug_dom_sf"/>
</dbReference>
<dbReference type="SUPFAM" id="SSF49452">
    <property type="entry name" value="Starch-binding domain-like"/>
    <property type="match status" value="1"/>
</dbReference>
<dbReference type="InterPro" id="IPR036942">
    <property type="entry name" value="Beta-barrel_TonB_sf"/>
</dbReference>
<evidence type="ECO:0000256" key="2">
    <source>
        <dbReference type="ARBA" id="ARBA00023136"/>
    </source>
</evidence>
<accession>A0ABW3ASR6</accession>
<dbReference type="Pfam" id="PF13620">
    <property type="entry name" value="CarboxypepD_reg"/>
    <property type="match status" value="1"/>
</dbReference>
<evidence type="ECO:0000313" key="6">
    <source>
        <dbReference type="Proteomes" id="UP001597010"/>
    </source>
</evidence>
<name>A0ABW3ASR6_9SPHI</name>
<evidence type="ECO:0000256" key="3">
    <source>
        <dbReference type="ARBA" id="ARBA00023237"/>
    </source>
</evidence>
<protein>
    <submittedName>
        <fullName evidence="5">Outer membrane beta-barrel protein</fullName>
    </submittedName>
</protein>
<dbReference type="InterPro" id="IPR041700">
    <property type="entry name" value="OMP_b-brl_3"/>
</dbReference>
<dbReference type="Gene3D" id="2.170.130.10">
    <property type="entry name" value="TonB-dependent receptor, plug domain"/>
    <property type="match status" value="1"/>
</dbReference>
<keyword evidence="2" id="KW-0472">Membrane</keyword>
<organism evidence="5 6">
    <name type="scientific">Mucilaginibacter litoreus</name>
    <dbReference type="NCBI Taxonomy" id="1048221"/>
    <lineage>
        <taxon>Bacteria</taxon>
        <taxon>Pseudomonadati</taxon>
        <taxon>Bacteroidota</taxon>
        <taxon>Sphingobacteriia</taxon>
        <taxon>Sphingobacteriales</taxon>
        <taxon>Sphingobacteriaceae</taxon>
        <taxon>Mucilaginibacter</taxon>
    </lineage>
</organism>
<feature type="domain" description="Outer membrane protein beta-barrel" evidence="4">
    <location>
        <begin position="380"/>
        <end position="782"/>
    </location>
</feature>
<keyword evidence="3" id="KW-0998">Cell outer membrane</keyword>
<reference evidence="6" key="1">
    <citation type="journal article" date="2019" name="Int. J. Syst. Evol. Microbiol.">
        <title>The Global Catalogue of Microorganisms (GCM) 10K type strain sequencing project: providing services to taxonomists for standard genome sequencing and annotation.</title>
        <authorList>
            <consortium name="The Broad Institute Genomics Platform"/>
            <consortium name="The Broad Institute Genome Sequencing Center for Infectious Disease"/>
            <person name="Wu L."/>
            <person name="Ma J."/>
        </authorList>
    </citation>
    <scope>NUCLEOTIDE SEQUENCE [LARGE SCALE GENOMIC DNA]</scope>
    <source>
        <strain evidence="6">CCUG 61484</strain>
    </source>
</reference>